<dbReference type="EMBL" id="JH159155">
    <property type="protein sequence ID" value="EGZ16298.1"/>
    <property type="molecule type" value="Genomic_DNA"/>
</dbReference>
<evidence type="ECO:0000313" key="2">
    <source>
        <dbReference type="EMBL" id="EGZ16298.1"/>
    </source>
</evidence>
<protein>
    <recommendedName>
        <fullName evidence="1">Arrestin C-terminal-like domain-containing protein</fullName>
    </recommendedName>
</protein>
<evidence type="ECO:0000259" key="1">
    <source>
        <dbReference type="SMART" id="SM01017"/>
    </source>
</evidence>
<dbReference type="Proteomes" id="UP000002640">
    <property type="component" value="Unassembled WGS sequence"/>
</dbReference>
<dbReference type="Gene3D" id="2.60.40.640">
    <property type="match status" value="2"/>
</dbReference>
<dbReference type="GeneID" id="20663527"/>
<dbReference type="GO" id="GO:0005737">
    <property type="term" value="C:cytoplasm"/>
    <property type="evidence" value="ECO:0007669"/>
    <property type="project" value="TreeGrafter"/>
</dbReference>
<dbReference type="KEGG" id="psoj:PHYSODRAFT_560783"/>
<dbReference type="OMA" id="SICCCIN"/>
<dbReference type="Pfam" id="PF02752">
    <property type="entry name" value="Arrestin_C"/>
    <property type="match status" value="1"/>
</dbReference>
<organism evidence="2 3">
    <name type="scientific">Phytophthora sojae (strain P6497)</name>
    <name type="common">Soybean stem and root rot agent</name>
    <name type="synonym">Phytophthora megasperma f. sp. glycines</name>
    <dbReference type="NCBI Taxonomy" id="1094619"/>
    <lineage>
        <taxon>Eukaryota</taxon>
        <taxon>Sar</taxon>
        <taxon>Stramenopiles</taxon>
        <taxon>Oomycota</taxon>
        <taxon>Peronosporomycetes</taxon>
        <taxon>Peronosporales</taxon>
        <taxon>Peronosporaceae</taxon>
        <taxon>Phytophthora</taxon>
    </lineage>
</organism>
<evidence type="ECO:0000313" key="3">
    <source>
        <dbReference type="Proteomes" id="UP000002640"/>
    </source>
</evidence>
<accession>G4ZP58</accession>
<dbReference type="InParanoid" id="G4ZP58"/>
<dbReference type="InterPro" id="IPR050357">
    <property type="entry name" value="Arrestin_domain-protein"/>
</dbReference>
<keyword evidence="3" id="KW-1185">Reference proteome</keyword>
<dbReference type="InterPro" id="IPR014752">
    <property type="entry name" value="Arrestin-like_C"/>
</dbReference>
<reference evidence="2 3" key="1">
    <citation type="journal article" date="2006" name="Science">
        <title>Phytophthora genome sequences uncover evolutionary origins and mechanisms of pathogenesis.</title>
        <authorList>
            <person name="Tyler B.M."/>
            <person name="Tripathy S."/>
            <person name="Zhang X."/>
            <person name="Dehal P."/>
            <person name="Jiang R.H."/>
            <person name="Aerts A."/>
            <person name="Arredondo F.D."/>
            <person name="Baxter L."/>
            <person name="Bensasson D."/>
            <person name="Beynon J.L."/>
            <person name="Chapman J."/>
            <person name="Damasceno C.M."/>
            <person name="Dorrance A.E."/>
            <person name="Dou D."/>
            <person name="Dickerman A.W."/>
            <person name="Dubchak I.L."/>
            <person name="Garbelotto M."/>
            <person name="Gijzen M."/>
            <person name="Gordon S.G."/>
            <person name="Govers F."/>
            <person name="Grunwald N.J."/>
            <person name="Huang W."/>
            <person name="Ivors K.L."/>
            <person name="Jones R.W."/>
            <person name="Kamoun S."/>
            <person name="Krampis K."/>
            <person name="Lamour K.H."/>
            <person name="Lee M.K."/>
            <person name="McDonald W.H."/>
            <person name="Medina M."/>
            <person name="Meijer H.J."/>
            <person name="Nordberg E.K."/>
            <person name="Maclean D.J."/>
            <person name="Ospina-Giraldo M.D."/>
            <person name="Morris P.F."/>
            <person name="Phuntumart V."/>
            <person name="Putnam N.H."/>
            <person name="Rash S."/>
            <person name="Rose J.K."/>
            <person name="Sakihama Y."/>
            <person name="Salamov A.A."/>
            <person name="Savidor A."/>
            <person name="Scheuring C.F."/>
            <person name="Smith B.M."/>
            <person name="Sobral B.W."/>
            <person name="Terry A."/>
            <person name="Torto-Alalibo T.A."/>
            <person name="Win J."/>
            <person name="Xu Z."/>
            <person name="Zhang H."/>
            <person name="Grigoriev I.V."/>
            <person name="Rokhsar D.S."/>
            <person name="Boore J.L."/>
        </authorList>
    </citation>
    <scope>NUCLEOTIDE SEQUENCE [LARGE SCALE GENOMIC DNA]</scope>
    <source>
        <strain evidence="2 3">P6497</strain>
    </source>
</reference>
<feature type="domain" description="Arrestin C-terminal-like" evidence="1">
    <location>
        <begin position="242"/>
        <end position="375"/>
    </location>
</feature>
<dbReference type="PANTHER" id="PTHR11188">
    <property type="entry name" value="ARRESTIN DOMAIN CONTAINING PROTEIN"/>
    <property type="match status" value="1"/>
</dbReference>
<dbReference type="InterPro" id="IPR011021">
    <property type="entry name" value="Arrestin-like_N"/>
</dbReference>
<dbReference type="SMART" id="SM01017">
    <property type="entry name" value="Arrestin_C"/>
    <property type="match status" value="1"/>
</dbReference>
<dbReference type="InterPro" id="IPR011022">
    <property type="entry name" value="Arrestin_C-like"/>
</dbReference>
<dbReference type="GO" id="GO:0015031">
    <property type="term" value="P:protein transport"/>
    <property type="evidence" value="ECO:0007669"/>
    <property type="project" value="TreeGrafter"/>
</dbReference>
<dbReference type="STRING" id="1094619.G4ZP58"/>
<dbReference type="PANTHER" id="PTHR11188:SF17">
    <property type="entry name" value="FI21816P1"/>
    <property type="match status" value="1"/>
</dbReference>
<proteinExistence type="predicted"/>
<dbReference type="RefSeq" id="XP_009530047.1">
    <property type="nucleotide sequence ID" value="XM_009531752.1"/>
</dbReference>
<dbReference type="InterPro" id="IPR014756">
    <property type="entry name" value="Ig_E-set"/>
</dbReference>
<dbReference type="AlphaFoldDB" id="G4ZP58"/>
<dbReference type="SMR" id="G4ZP58"/>
<sequence length="426" mass="47835">MNATCVAMPPYDAPLAFVLDFQPCRRRQFTWPLLHLPTASNDTPAANANVTPAHNSRWAPIVMASEPRVCELGDLRVKLNHRRYMAGDLLRGRVLFRATKCVKSSDFVVRLEGREHISWLEHRARRRHNKDVLQEQVRIVAVSLLDASSAFRPGEYEVPFSFQLPASLPSSFQMKDRQLVDLGSMKSSITYKVRATIRIDGALHPYIEGSCPFIVHRPPPDSLMQPVERSSSEKIRVFRVFSRGICTLSASLDHDEVTAGDMVTVFTSVKNETSKDMTGISVQLVEDLAVDVPFRTQKRGSTVLCRRDFPGVRARRQADRALSLNLATETPWSFESINPTMACNFVQWKYRLVVTCSFRLCSSVKVEFPVTVSCPRSAGRMSMVRLPGPFSSPLGVEDVPLGPRSLPQLSRLSQSFLERSALSYAH</sequence>
<dbReference type="SUPFAM" id="SSF81296">
    <property type="entry name" value="E set domains"/>
    <property type="match status" value="2"/>
</dbReference>
<name>G4ZP58_PHYSP</name>
<dbReference type="Pfam" id="PF00339">
    <property type="entry name" value="Arrestin_N"/>
    <property type="match status" value="1"/>
</dbReference>
<gene>
    <name evidence="2" type="ORF">PHYSODRAFT_560783</name>
</gene>